<proteinExistence type="predicted"/>
<organism evidence="1">
    <name type="scientific">Rhizophora mucronata</name>
    <name type="common">Asiatic mangrove</name>
    <dbReference type="NCBI Taxonomy" id="61149"/>
    <lineage>
        <taxon>Eukaryota</taxon>
        <taxon>Viridiplantae</taxon>
        <taxon>Streptophyta</taxon>
        <taxon>Embryophyta</taxon>
        <taxon>Tracheophyta</taxon>
        <taxon>Spermatophyta</taxon>
        <taxon>Magnoliopsida</taxon>
        <taxon>eudicotyledons</taxon>
        <taxon>Gunneridae</taxon>
        <taxon>Pentapetalae</taxon>
        <taxon>rosids</taxon>
        <taxon>fabids</taxon>
        <taxon>Malpighiales</taxon>
        <taxon>Rhizophoraceae</taxon>
        <taxon>Rhizophora</taxon>
    </lineage>
</organism>
<sequence>MVQSLSLSLYFYFIFNFFCSLPSKCFNSLL</sequence>
<evidence type="ECO:0000313" key="1">
    <source>
        <dbReference type="EMBL" id="MBX31704.1"/>
    </source>
</evidence>
<reference evidence="1" key="1">
    <citation type="submission" date="2018-02" db="EMBL/GenBank/DDBJ databases">
        <title>Rhizophora mucronata_Transcriptome.</title>
        <authorList>
            <person name="Meera S.P."/>
            <person name="Sreeshan A."/>
            <person name="Augustine A."/>
        </authorList>
    </citation>
    <scope>NUCLEOTIDE SEQUENCE</scope>
    <source>
        <tissue evidence="1">Leaf</tissue>
    </source>
</reference>
<protein>
    <submittedName>
        <fullName evidence="1">Uncharacterized protein</fullName>
    </submittedName>
</protein>
<dbReference type="AlphaFoldDB" id="A0A2P2MN98"/>
<name>A0A2P2MN98_RHIMU</name>
<accession>A0A2P2MN98</accession>
<dbReference type="EMBL" id="GGEC01051220">
    <property type="protein sequence ID" value="MBX31704.1"/>
    <property type="molecule type" value="Transcribed_RNA"/>
</dbReference>